<reference evidence="3" key="1">
    <citation type="journal article" date="2019" name="Int. J. Syst. Evol. Microbiol.">
        <title>The Global Catalogue of Microorganisms (GCM) 10K type strain sequencing project: providing services to taxonomists for standard genome sequencing and annotation.</title>
        <authorList>
            <consortium name="The Broad Institute Genomics Platform"/>
            <consortium name="The Broad Institute Genome Sequencing Center for Infectious Disease"/>
            <person name="Wu L."/>
            <person name="Ma J."/>
        </authorList>
    </citation>
    <scope>NUCLEOTIDE SEQUENCE [LARGE SCALE GENOMIC DNA]</scope>
    <source>
        <strain evidence="3">JCM 17927</strain>
    </source>
</reference>
<gene>
    <name evidence="2" type="ORF">GCM10023189_50410</name>
</gene>
<keyword evidence="3" id="KW-1185">Reference proteome</keyword>
<dbReference type="Proteomes" id="UP001501175">
    <property type="component" value="Unassembled WGS sequence"/>
</dbReference>
<evidence type="ECO:0000256" key="1">
    <source>
        <dbReference type="SAM" id="SignalP"/>
    </source>
</evidence>
<proteinExistence type="predicted"/>
<evidence type="ECO:0000313" key="3">
    <source>
        <dbReference type="Proteomes" id="UP001501175"/>
    </source>
</evidence>
<sequence length="93" mass="10479">MKKKRFLCTVLFGLMGTTAPAQPVQTDSLHVNSPSFFRLYPLELLVGELRVGTEIGTAPRQSVVIDGSYFWRQAVENAPGWSVKIDYRGYNRT</sequence>
<protein>
    <submittedName>
        <fullName evidence="2">Uncharacterized protein</fullName>
    </submittedName>
</protein>
<name>A0ABP8NHP8_9BACT</name>
<organism evidence="2 3">
    <name type="scientific">Nibrella saemangeumensis</name>
    <dbReference type="NCBI Taxonomy" id="1084526"/>
    <lineage>
        <taxon>Bacteria</taxon>
        <taxon>Pseudomonadati</taxon>
        <taxon>Bacteroidota</taxon>
        <taxon>Cytophagia</taxon>
        <taxon>Cytophagales</taxon>
        <taxon>Spirosomataceae</taxon>
        <taxon>Nibrella</taxon>
    </lineage>
</organism>
<dbReference type="RefSeq" id="WP_345248313.1">
    <property type="nucleotide sequence ID" value="NZ_BAABHD010000082.1"/>
</dbReference>
<feature type="chain" id="PRO_5046143834" evidence="1">
    <location>
        <begin position="22"/>
        <end position="93"/>
    </location>
</feature>
<keyword evidence="1" id="KW-0732">Signal</keyword>
<feature type="signal peptide" evidence="1">
    <location>
        <begin position="1"/>
        <end position="21"/>
    </location>
</feature>
<evidence type="ECO:0000313" key="2">
    <source>
        <dbReference type="EMBL" id="GAA4467201.1"/>
    </source>
</evidence>
<comment type="caution">
    <text evidence="2">The sequence shown here is derived from an EMBL/GenBank/DDBJ whole genome shotgun (WGS) entry which is preliminary data.</text>
</comment>
<accession>A0ABP8NHP8</accession>
<dbReference type="EMBL" id="BAABHD010000082">
    <property type="protein sequence ID" value="GAA4467201.1"/>
    <property type="molecule type" value="Genomic_DNA"/>
</dbReference>